<dbReference type="Gene3D" id="6.10.250.2870">
    <property type="match status" value="1"/>
</dbReference>
<dbReference type="GO" id="GO:0016301">
    <property type="term" value="F:kinase activity"/>
    <property type="evidence" value="ECO:0007669"/>
    <property type="project" value="UniProtKB-KW"/>
</dbReference>
<dbReference type="PANTHER" id="PTHR24421:SF10">
    <property type="entry name" value="NITRATE_NITRITE SENSOR PROTEIN NARQ"/>
    <property type="match status" value="1"/>
</dbReference>
<evidence type="ECO:0000256" key="6">
    <source>
        <dbReference type="ARBA" id="ARBA00022777"/>
    </source>
</evidence>
<comment type="catalytic activity">
    <reaction evidence="1">
        <text>ATP + protein L-histidine = ADP + protein N-phospho-L-histidine.</text>
        <dbReference type="EC" id="2.7.13.3"/>
    </reaction>
</comment>
<organism evidence="11 12">
    <name type="scientific">Pseudonocardia humida</name>
    <dbReference type="NCBI Taxonomy" id="2800819"/>
    <lineage>
        <taxon>Bacteria</taxon>
        <taxon>Bacillati</taxon>
        <taxon>Actinomycetota</taxon>
        <taxon>Actinomycetes</taxon>
        <taxon>Pseudonocardiales</taxon>
        <taxon>Pseudonocardiaceae</taxon>
        <taxon>Pseudonocardia</taxon>
    </lineage>
</organism>
<reference evidence="11" key="1">
    <citation type="submission" date="2021-04" db="EMBL/GenBank/DDBJ databases">
        <title>Pseudonocardia sp. nov., isolated from sandy soil of mangrove forest.</title>
        <authorList>
            <person name="Zan Z."/>
            <person name="Huang R."/>
            <person name="Liu W."/>
        </authorList>
    </citation>
    <scope>NUCLEOTIDE SEQUENCE</scope>
    <source>
        <strain evidence="11">S2-4</strain>
    </source>
</reference>
<dbReference type="PANTHER" id="PTHR24421">
    <property type="entry name" value="NITRATE/NITRITE SENSOR PROTEIN NARX-RELATED"/>
    <property type="match status" value="1"/>
</dbReference>
<evidence type="ECO:0000256" key="9">
    <source>
        <dbReference type="SAM" id="Coils"/>
    </source>
</evidence>
<comment type="caution">
    <text evidence="11">The sequence shown here is derived from an EMBL/GenBank/DDBJ whole genome shotgun (WGS) entry which is preliminary data.</text>
</comment>
<name>A0ABT1A4F1_9PSEU</name>
<evidence type="ECO:0000256" key="4">
    <source>
        <dbReference type="ARBA" id="ARBA00022679"/>
    </source>
</evidence>
<keyword evidence="9" id="KW-0175">Coiled coil</keyword>
<evidence type="ECO:0000313" key="11">
    <source>
        <dbReference type="EMBL" id="MCO1657719.1"/>
    </source>
</evidence>
<sequence length="187" mass="20059">MRRRDLERQLHDGAALRISALALRLGLLRHRRPDDDRELQDAIDDLQGELHEVLQELREVAGNLYPPLLDEVGLGPALREVADRSPVPVRIDAPDERFGAAAEGAAYFTLLGCLTAPPSRRIPEQTNAPAASRVIDVVIRREGDALVVVVGGVDACHAAAIHDGVRLLGGTVEVGAGALITVRIPCA</sequence>
<feature type="coiled-coil region" evidence="9">
    <location>
        <begin position="36"/>
        <end position="63"/>
    </location>
</feature>
<dbReference type="InterPro" id="IPR011712">
    <property type="entry name" value="Sig_transdc_His_kin_sub3_dim/P"/>
</dbReference>
<proteinExistence type="predicted"/>
<accession>A0ABT1A4F1</accession>
<gene>
    <name evidence="11" type="ORF">KDL28_21900</name>
</gene>
<keyword evidence="5" id="KW-0547">Nucleotide-binding</keyword>
<keyword evidence="12" id="KW-1185">Reference proteome</keyword>
<protein>
    <recommendedName>
        <fullName evidence="2">histidine kinase</fullName>
        <ecNumber evidence="2">2.7.13.3</ecNumber>
    </recommendedName>
</protein>
<dbReference type="Proteomes" id="UP001165283">
    <property type="component" value="Unassembled WGS sequence"/>
</dbReference>
<keyword evidence="3" id="KW-0597">Phosphoprotein</keyword>
<dbReference type="RefSeq" id="WP_252441369.1">
    <property type="nucleotide sequence ID" value="NZ_JAGSOV010000046.1"/>
</dbReference>
<evidence type="ECO:0000259" key="10">
    <source>
        <dbReference type="Pfam" id="PF07730"/>
    </source>
</evidence>
<dbReference type="EMBL" id="JAGSOV010000046">
    <property type="protein sequence ID" value="MCO1657719.1"/>
    <property type="molecule type" value="Genomic_DNA"/>
</dbReference>
<evidence type="ECO:0000256" key="5">
    <source>
        <dbReference type="ARBA" id="ARBA00022741"/>
    </source>
</evidence>
<evidence type="ECO:0000256" key="7">
    <source>
        <dbReference type="ARBA" id="ARBA00022840"/>
    </source>
</evidence>
<dbReference type="Pfam" id="PF07730">
    <property type="entry name" value="HisKA_3"/>
    <property type="match status" value="1"/>
</dbReference>
<evidence type="ECO:0000256" key="8">
    <source>
        <dbReference type="ARBA" id="ARBA00023012"/>
    </source>
</evidence>
<keyword evidence="6 11" id="KW-0418">Kinase</keyword>
<keyword evidence="7" id="KW-0067">ATP-binding</keyword>
<evidence type="ECO:0000313" key="12">
    <source>
        <dbReference type="Proteomes" id="UP001165283"/>
    </source>
</evidence>
<dbReference type="InterPro" id="IPR050482">
    <property type="entry name" value="Sensor_HK_TwoCompSys"/>
</dbReference>
<evidence type="ECO:0000256" key="1">
    <source>
        <dbReference type="ARBA" id="ARBA00000085"/>
    </source>
</evidence>
<keyword evidence="8" id="KW-0902">Two-component regulatory system</keyword>
<evidence type="ECO:0000256" key="3">
    <source>
        <dbReference type="ARBA" id="ARBA00022553"/>
    </source>
</evidence>
<evidence type="ECO:0000256" key="2">
    <source>
        <dbReference type="ARBA" id="ARBA00012438"/>
    </source>
</evidence>
<keyword evidence="4" id="KW-0808">Transferase</keyword>
<feature type="domain" description="Signal transduction histidine kinase subgroup 3 dimerisation and phosphoacceptor" evidence="10">
    <location>
        <begin position="3"/>
        <end position="68"/>
    </location>
</feature>
<dbReference type="EC" id="2.7.13.3" evidence="2"/>